<evidence type="ECO:0000256" key="5">
    <source>
        <dbReference type="SAM" id="MobiDB-lite"/>
    </source>
</evidence>
<accession>A0ABW6ERF7</accession>
<dbReference type="PROSITE" id="PS01081">
    <property type="entry name" value="HTH_TETR_1"/>
    <property type="match status" value="1"/>
</dbReference>
<evidence type="ECO:0000259" key="6">
    <source>
        <dbReference type="PROSITE" id="PS50977"/>
    </source>
</evidence>
<keyword evidence="1" id="KW-0805">Transcription regulation</keyword>
<dbReference type="InterPro" id="IPR036271">
    <property type="entry name" value="Tet_transcr_reg_TetR-rel_C_sf"/>
</dbReference>
<dbReference type="Pfam" id="PF21935">
    <property type="entry name" value="TetR_C_45"/>
    <property type="match status" value="1"/>
</dbReference>
<proteinExistence type="predicted"/>
<evidence type="ECO:0000313" key="7">
    <source>
        <dbReference type="EMBL" id="MFD4217844.1"/>
    </source>
</evidence>
<dbReference type="InterPro" id="IPR009057">
    <property type="entry name" value="Homeodomain-like_sf"/>
</dbReference>
<evidence type="ECO:0000256" key="4">
    <source>
        <dbReference type="PROSITE-ProRule" id="PRU00335"/>
    </source>
</evidence>
<feature type="region of interest" description="Disordered" evidence="5">
    <location>
        <begin position="202"/>
        <end position="224"/>
    </location>
</feature>
<keyword evidence="2 4" id="KW-0238">DNA-binding</keyword>
<dbReference type="InterPro" id="IPR050109">
    <property type="entry name" value="HTH-type_TetR-like_transc_reg"/>
</dbReference>
<dbReference type="PRINTS" id="PR00455">
    <property type="entry name" value="HTHTETR"/>
</dbReference>
<reference evidence="7 8" key="1">
    <citation type="submission" date="2024-09" db="EMBL/GenBank/DDBJ databases">
        <title>The Natural Products Discovery Center: Release of the First 8490 Sequenced Strains for Exploring Actinobacteria Biosynthetic Diversity.</title>
        <authorList>
            <person name="Kalkreuter E."/>
            <person name="Kautsar S.A."/>
            <person name="Yang D."/>
            <person name="Bader C.D."/>
            <person name="Teijaro C.N."/>
            <person name="Fluegel L."/>
            <person name="Davis C.M."/>
            <person name="Simpson J.R."/>
            <person name="Lauterbach L."/>
            <person name="Steele A.D."/>
            <person name="Gui C."/>
            <person name="Meng S."/>
            <person name="Li G."/>
            <person name="Viehrig K."/>
            <person name="Ye F."/>
            <person name="Su P."/>
            <person name="Kiefer A.F."/>
            <person name="Nichols A."/>
            <person name="Cepeda A.J."/>
            <person name="Yan W."/>
            <person name="Fan B."/>
            <person name="Jiang Y."/>
            <person name="Adhikari A."/>
            <person name="Zheng C.-J."/>
            <person name="Schuster L."/>
            <person name="Cowan T.M."/>
            <person name="Smanski M.J."/>
            <person name="Chevrette M.G."/>
            <person name="De Carvalho L.P.S."/>
            <person name="Shen B."/>
        </authorList>
    </citation>
    <scope>NUCLEOTIDE SEQUENCE [LARGE SCALE GENOMIC DNA]</scope>
    <source>
        <strain evidence="7 8">NPDC058546</strain>
    </source>
</reference>
<evidence type="ECO:0000256" key="2">
    <source>
        <dbReference type="ARBA" id="ARBA00023125"/>
    </source>
</evidence>
<gene>
    <name evidence="7" type="ORF">ACFWSS_33755</name>
</gene>
<dbReference type="RefSeq" id="WP_280929298.1">
    <property type="nucleotide sequence ID" value="NZ_JBHXLY010000042.1"/>
</dbReference>
<dbReference type="InterPro" id="IPR023772">
    <property type="entry name" value="DNA-bd_HTH_TetR-type_CS"/>
</dbReference>
<dbReference type="SUPFAM" id="SSF48498">
    <property type="entry name" value="Tetracyclin repressor-like, C-terminal domain"/>
    <property type="match status" value="1"/>
</dbReference>
<keyword evidence="8" id="KW-1185">Reference proteome</keyword>
<dbReference type="NCBIfam" id="NF041196">
    <property type="entry name" value="ScbR_bind_reg"/>
    <property type="match status" value="1"/>
</dbReference>
<feature type="DNA-binding region" description="H-T-H motif" evidence="4">
    <location>
        <begin position="33"/>
        <end position="52"/>
    </location>
</feature>
<name>A0ABW6ERF7_9ACTN</name>
<dbReference type="Gene3D" id="1.10.357.10">
    <property type="entry name" value="Tetracycline Repressor, domain 2"/>
    <property type="match status" value="1"/>
</dbReference>
<dbReference type="Proteomes" id="UP001598251">
    <property type="component" value="Unassembled WGS sequence"/>
</dbReference>
<dbReference type="InterPro" id="IPR001647">
    <property type="entry name" value="HTH_TetR"/>
</dbReference>
<dbReference type="InterPro" id="IPR047923">
    <property type="entry name" value="ArpA-like"/>
</dbReference>
<sequence>MARARQERAEVTREAILEGAAAAFDAAGFGSTSLSDISQRAGVTKGALYFHFPSKEALAHTLMTDQFDITSLLVDSERPGVQTVIDLTHNMAAGLRSSVRIRAGIRLVIELGSFTDPDPTLYNNWIESVRDSLAPAQGRGDVKPEVNVTDAAIYIVGAFAGVQITSQVRAGREDLHQRVTDMWTWLLPGIVPARRVSRFDPAGSPELRAKIDPPAGDRQSVSLA</sequence>
<dbReference type="PANTHER" id="PTHR30055:SF234">
    <property type="entry name" value="HTH-TYPE TRANSCRIPTIONAL REGULATOR BETI"/>
    <property type="match status" value="1"/>
</dbReference>
<feature type="domain" description="HTH tetR-type" evidence="6">
    <location>
        <begin position="10"/>
        <end position="70"/>
    </location>
</feature>
<comment type="caution">
    <text evidence="7">The sequence shown here is derived from an EMBL/GenBank/DDBJ whole genome shotgun (WGS) entry which is preliminary data.</text>
</comment>
<keyword evidence="3" id="KW-0804">Transcription</keyword>
<evidence type="ECO:0000256" key="3">
    <source>
        <dbReference type="ARBA" id="ARBA00023163"/>
    </source>
</evidence>
<evidence type="ECO:0000313" key="8">
    <source>
        <dbReference type="Proteomes" id="UP001598251"/>
    </source>
</evidence>
<organism evidence="7 8">
    <name type="scientific">Streptomyces sindenensis</name>
    <dbReference type="NCBI Taxonomy" id="67363"/>
    <lineage>
        <taxon>Bacteria</taxon>
        <taxon>Bacillati</taxon>
        <taxon>Actinomycetota</taxon>
        <taxon>Actinomycetes</taxon>
        <taxon>Kitasatosporales</taxon>
        <taxon>Streptomycetaceae</taxon>
        <taxon>Streptomyces</taxon>
    </lineage>
</organism>
<dbReference type="PROSITE" id="PS50977">
    <property type="entry name" value="HTH_TETR_2"/>
    <property type="match status" value="1"/>
</dbReference>
<protein>
    <submittedName>
        <fullName evidence="7">ScbR family autoregulator-binding transcription factor</fullName>
    </submittedName>
</protein>
<dbReference type="Pfam" id="PF00440">
    <property type="entry name" value="TetR_N"/>
    <property type="match status" value="1"/>
</dbReference>
<dbReference type="InterPro" id="IPR054126">
    <property type="entry name" value="CprB_TetR_C"/>
</dbReference>
<evidence type="ECO:0000256" key="1">
    <source>
        <dbReference type="ARBA" id="ARBA00023015"/>
    </source>
</evidence>
<dbReference type="PANTHER" id="PTHR30055">
    <property type="entry name" value="HTH-TYPE TRANSCRIPTIONAL REGULATOR RUTR"/>
    <property type="match status" value="1"/>
</dbReference>
<dbReference type="SUPFAM" id="SSF46689">
    <property type="entry name" value="Homeodomain-like"/>
    <property type="match status" value="1"/>
</dbReference>
<dbReference type="EMBL" id="JBHXOF010000043">
    <property type="protein sequence ID" value="MFD4217844.1"/>
    <property type="molecule type" value="Genomic_DNA"/>
</dbReference>